<dbReference type="Proteomes" id="UP000199532">
    <property type="component" value="Unassembled WGS sequence"/>
</dbReference>
<dbReference type="InterPro" id="IPR025394">
    <property type="entry name" value="DUF4127"/>
</dbReference>
<dbReference type="AlphaFoldDB" id="A0A1H6QP20"/>
<evidence type="ECO:0000313" key="2">
    <source>
        <dbReference type="EMBL" id="SEI40732.1"/>
    </source>
</evidence>
<dbReference type="Pfam" id="PF13552">
    <property type="entry name" value="DUF4127"/>
    <property type="match status" value="1"/>
</dbReference>
<keyword evidence="3" id="KW-1185">Reference proteome</keyword>
<keyword evidence="1" id="KW-0732">Signal</keyword>
<organism evidence="2 3">
    <name type="scientific">Dyadobacter koreensis</name>
    <dbReference type="NCBI Taxonomy" id="408657"/>
    <lineage>
        <taxon>Bacteria</taxon>
        <taxon>Pseudomonadati</taxon>
        <taxon>Bacteroidota</taxon>
        <taxon>Cytophagia</taxon>
        <taxon>Cytophagales</taxon>
        <taxon>Spirosomataceae</taxon>
        <taxon>Dyadobacter</taxon>
    </lineage>
</organism>
<gene>
    <name evidence="2" type="ORF">SAMN04487995_0456</name>
</gene>
<feature type="chain" id="PRO_5011542064" description="DUF4127 domain-containing protein" evidence="1">
    <location>
        <begin position="21"/>
        <end position="538"/>
    </location>
</feature>
<proteinExistence type="predicted"/>
<evidence type="ECO:0000256" key="1">
    <source>
        <dbReference type="SAM" id="SignalP"/>
    </source>
</evidence>
<accession>A0A1H6QP20</accession>
<sequence length="538" mass="60135">MKKYLIAVLIVAACASLSFAQQKSGLSSRILLIPLDARPPCLKLTEKMGLIGDAQIVSPPLELLGNFEQPGKSEKINEWILQQDLQSFDAAIIVLDMIAYGGLVASRKFLIESDQALSRIEILRNIRKKAPGIRIYGQSVIMRLAPSADGKNEAYREKLARWAKISPDTQQATSAAVKKLEQDIPAQVLADYKRARQRNYKTNLKAIDYVKDGLIDYLILSQDDASAKGVHLIDRENLIQTRERLKLQDKIAVQPGADEVSMLLLARALNQQHDFKPKIKAFYSSEKLKNSVMPFEDRILSQTVSHHIAAAGSEQVQKEDSADILFYVFASRREPAVAQRFAAEIESKLTAGKRVIVADVDPVGDVQGGDSLFTNALQQRHIFAALSGYASWNTAGNTIGTALPHGVIFTLAESKFLKNKAIANRIWTAQNWFMINRVIDDYYYHNLVRAKANTYLSAGKKLPSATLMSVQDTKKVENYCLNLLQAYMRSFLDTYSVADQKLQKNVTCIKPVNLTFSLPWNRTFEADIDFDISCQSTQ</sequence>
<dbReference type="OrthoDB" id="9789552at2"/>
<dbReference type="STRING" id="408657.SAMN04487995_0456"/>
<dbReference type="EMBL" id="FNXY01000001">
    <property type="protein sequence ID" value="SEI40732.1"/>
    <property type="molecule type" value="Genomic_DNA"/>
</dbReference>
<reference evidence="2 3" key="1">
    <citation type="submission" date="2016-10" db="EMBL/GenBank/DDBJ databases">
        <authorList>
            <person name="de Groot N.N."/>
        </authorList>
    </citation>
    <scope>NUCLEOTIDE SEQUENCE [LARGE SCALE GENOMIC DNA]</scope>
    <source>
        <strain evidence="2 3">DSM 19938</strain>
    </source>
</reference>
<evidence type="ECO:0000313" key="3">
    <source>
        <dbReference type="Proteomes" id="UP000199532"/>
    </source>
</evidence>
<evidence type="ECO:0008006" key="4">
    <source>
        <dbReference type="Google" id="ProtNLM"/>
    </source>
</evidence>
<feature type="signal peptide" evidence="1">
    <location>
        <begin position="1"/>
        <end position="20"/>
    </location>
</feature>
<dbReference type="RefSeq" id="WP_090331515.1">
    <property type="nucleotide sequence ID" value="NZ_FNXY01000001.1"/>
</dbReference>
<protein>
    <recommendedName>
        <fullName evidence="4">DUF4127 domain-containing protein</fullName>
    </recommendedName>
</protein>
<name>A0A1H6QP20_9BACT</name>